<dbReference type="Proteomes" id="UP001492541">
    <property type="component" value="Chromosome"/>
</dbReference>
<evidence type="ECO:0000313" key="3">
    <source>
        <dbReference type="Proteomes" id="UP000030624"/>
    </source>
</evidence>
<dbReference type="HOGENOM" id="CLU_2461592_0_0_2"/>
<dbReference type="EMBL" id="CP087714">
    <property type="protein sequence ID" value="XAT63851.1"/>
    <property type="molecule type" value="Genomic_DNA"/>
</dbReference>
<protein>
    <submittedName>
        <fullName evidence="1">Uncharacterized protein</fullName>
    </submittedName>
</protein>
<dbReference type="RefSeq" id="WP_048091755.1">
    <property type="nucleotide sequence ID" value="NZ_CP009552.1"/>
</dbReference>
<evidence type="ECO:0000313" key="2">
    <source>
        <dbReference type="EMBL" id="XAT63851.1"/>
    </source>
</evidence>
<organism evidence="1 3">
    <name type="scientific">Geoglobus acetivorans</name>
    <dbReference type="NCBI Taxonomy" id="565033"/>
    <lineage>
        <taxon>Archaea</taxon>
        <taxon>Methanobacteriati</taxon>
        <taxon>Methanobacteriota</taxon>
        <taxon>Archaeoglobi</taxon>
        <taxon>Archaeoglobales</taxon>
        <taxon>Archaeoglobaceae</taxon>
        <taxon>Geoglobus</taxon>
    </lineage>
</organism>
<evidence type="ECO:0000313" key="4">
    <source>
        <dbReference type="Proteomes" id="UP001492541"/>
    </source>
</evidence>
<reference evidence="2 4" key="2">
    <citation type="submission" date="2021-11" db="EMBL/GenBank/DDBJ databases">
        <title>Whole genome of Geoglobus acetivorans.</title>
        <authorList>
            <person name="Liu D."/>
        </authorList>
    </citation>
    <scope>NUCLEOTIDE SEQUENCE [LARGE SCALE GENOMIC DNA]</scope>
    <source>
        <strain evidence="2 4">SBH6</strain>
    </source>
</reference>
<dbReference type="eggNOG" id="arCOG10235">
    <property type="taxonomic scope" value="Archaea"/>
</dbReference>
<gene>
    <name evidence="1" type="ORF">GACE_1054</name>
    <name evidence="2" type="ORF">LPQ35_00345</name>
</gene>
<evidence type="ECO:0000313" key="1">
    <source>
        <dbReference type="EMBL" id="AIY90098.1"/>
    </source>
</evidence>
<keyword evidence="4" id="KW-1185">Reference proteome</keyword>
<sequence length="89" mass="10408">MDEFEEIIEIEIDEEEFETEDDARLAEIYKLAVKLVEHLERLKSQELKEATSLMIIREILSDDRILLGLVTKMIQDLSLGYEDDPTYSS</sequence>
<dbReference type="EMBL" id="CP009552">
    <property type="protein sequence ID" value="AIY90098.1"/>
    <property type="molecule type" value="Genomic_DNA"/>
</dbReference>
<proteinExistence type="predicted"/>
<reference evidence="1 3" key="1">
    <citation type="journal article" date="2015" name="Appl. Environ. Microbiol.">
        <title>The Geoglobus acetivorans genome: Fe(III) reduction, acetate utilization, autotrophic growth, and degradation of aromatic compounds in a hyperthermophilic archaeon.</title>
        <authorList>
            <person name="Mardanov A.V."/>
            <person name="Slododkina G.B."/>
            <person name="Slobodkin A.I."/>
            <person name="Beletsky A.V."/>
            <person name="Gavrilov S.N."/>
            <person name="Kublanov I.V."/>
            <person name="Bonch-Osmolovskaya E.A."/>
            <person name="Skryabin K.G."/>
            <person name="Ravin N.V."/>
        </authorList>
    </citation>
    <scope>NUCLEOTIDE SEQUENCE [LARGE SCALE GENOMIC DNA]</scope>
    <source>
        <strain evidence="1 3">SBH6</strain>
    </source>
</reference>
<accession>A0A0A7GE11</accession>
<dbReference type="GeneID" id="90448086"/>
<dbReference type="AlphaFoldDB" id="A0A0A7GE11"/>
<dbReference type="STRING" id="565033.GACE_1054"/>
<dbReference type="Proteomes" id="UP000030624">
    <property type="component" value="Chromosome"/>
</dbReference>
<dbReference type="KEGG" id="gac:GACE_1054"/>
<name>A0A0A7GE11_GEOAI</name>